<dbReference type="AlphaFoldDB" id="A0A2J6RRM4"/>
<dbReference type="EMBL" id="KZ613944">
    <property type="protein sequence ID" value="PMD41150.1"/>
    <property type="molecule type" value="Genomic_DNA"/>
</dbReference>
<name>A0A2J6RRM4_HYAVF</name>
<accession>A0A2J6RRM4</accession>
<dbReference type="Proteomes" id="UP000235786">
    <property type="component" value="Unassembled WGS sequence"/>
</dbReference>
<keyword evidence="3" id="KW-1185">Reference proteome</keyword>
<evidence type="ECO:0000313" key="2">
    <source>
        <dbReference type="EMBL" id="PMD41150.1"/>
    </source>
</evidence>
<dbReference type="OrthoDB" id="10270851at2759"/>
<sequence>MQFTKLIICFIALAVSTTAFPSTSPLDKRQQSCGSCEEDLEDGEDACSWGECQGCGLC</sequence>
<keyword evidence="1" id="KW-0732">Signal</keyword>
<proteinExistence type="predicted"/>
<organism evidence="2 3">
    <name type="scientific">Hyaloscypha variabilis (strain UAMH 11265 / GT02V1 / F)</name>
    <name type="common">Meliniomyces variabilis</name>
    <dbReference type="NCBI Taxonomy" id="1149755"/>
    <lineage>
        <taxon>Eukaryota</taxon>
        <taxon>Fungi</taxon>
        <taxon>Dikarya</taxon>
        <taxon>Ascomycota</taxon>
        <taxon>Pezizomycotina</taxon>
        <taxon>Leotiomycetes</taxon>
        <taxon>Helotiales</taxon>
        <taxon>Hyaloscyphaceae</taxon>
        <taxon>Hyaloscypha</taxon>
        <taxon>Hyaloscypha variabilis</taxon>
    </lineage>
</organism>
<reference evidence="2 3" key="1">
    <citation type="submission" date="2016-04" db="EMBL/GenBank/DDBJ databases">
        <title>A degradative enzymes factory behind the ericoid mycorrhizal symbiosis.</title>
        <authorList>
            <consortium name="DOE Joint Genome Institute"/>
            <person name="Martino E."/>
            <person name="Morin E."/>
            <person name="Grelet G."/>
            <person name="Kuo A."/>
            <person name="Kohler A."/>
            <person name="Daghino S."/>
            <person name="Barry K."/>
            <person name="Choi C."/>
            <person name="Cichocki N."/>
            <person name="Clum A."/>
            <person name="Copeland A."/>
            <person name="Hainaut M."/>
            <person name="Haridas S."/>
            <person name="Labutti K."/>
            <person name="Lindquist E."/>
            <person name="Lipzen A."/>
            <person name="Khouja H.-R."/>
            <person name="Murat C."/>
            <person name="Ohm R."/>
            <person name="Olson A."/>
            <person name="Spatafora J."/>
            <person name="Veneault-Fourrey C."/>
            <person name="Henrissat B."/>
            <person name="Grigoriev I."/>
            <person name="Martin F."/>
            <person name="Perotto S."/>
        </authorList>
    </citation>
    <scope>NUCLEOTIDE SEQUENCE [LARGE SCALE GENOMIC DNA]</scope>
    <source>
        <strain evidence="2 3">F</strain>
    </source>
</reference>
<feature type="chain" id="PRO_5014412906" evidence="1">
    <location>
        <begin position="20"/>
        <end position="58"/>
    </location>
</feature>
<evidence type="ECO:0000313" key="3">
    <source>
        <dbReference type="Proteomes" id="UP000235786"/>
    </source>
</evidence>
<feature type="signal peptide" evidence="1">
    <location>
        <begin position="1"/>
        <end position="19"/>
    </location>
</feature>
<evidence type="ECO:0000256" key="1">
    <source>
        <dbReference type="SAM" id="SignalP"/>
    </source>
</evidence>
<protein>
    <submittedName>
        <fullName evidence="2">Uncharacterized protein</fullName>
    </submittedName>
</protein>
<gene>
    <name evidence="2" type="ORF">L207DRAFT_511100</name>
</gene>